<dbReference type="EnsemblPlants" id="ORUFI11G25280.1">
    <property type="protein sequence ID" value="ORUFI11G25280.1"/>
    <property type="gene ID" value="ORUFI11G25280"/>
</dbReference>
<sequence>MLHHHSTSADILDEKLKSLSSLGLSPPPPLSLSPTPQPAREQRRFAGGIPLEGARRRLSFSPSLSPHWQRTAAPPPLRHRIQRLHLQASGSTATSSGVA</sequence>
<evidence type="ECO:0000313" key="2">
    <source>
        <dbReference type="EnsemblPlants" id="ORUFI11G25280.1"/>
    </source>
</evidence>
<accession>A0A0E0RC98</accession>
<feature type="region of interest" description="Disordered" evidence="1">
    <location>
        <begin position="19"/>
        <end position="44"/>
    </location>
</feature>
<feature type="compositionally biased region" description="Pro residues" evidence="1">
    <location>
        <begin position="25"/>
        <end position="37"/>
    </location>
</feature>
<dbReference type="Gramene" id="ORUFI11G25280.1">
    <property type="protein sequence ID" value="ORUFI11G25280.1"/>
    <property type="gene ID" value="ORUFI11G25280"/>
</dbReference>
<keyword evidence="3" id="KW-1185">Reference proteome</keyword>
<dbReference type="Proteomes" id="UP000008022">
    <property type="component" value="Unassembled WGS sequence"/>
</dbReference>
<reference evidence="2" key="2">
    <citation type="submission" date="2015-06" db="UniProtKB">
        <authorList>
            <consortium name="EnsemblPlants"/>
        </authorList>
    </citation>
    <scope>IDENTIFICATION</scope>
</reference>
<dbReference type="AlphaFoldDB" id="A0A0E0RC98"/>
<name>A0A0E0RC98_ORYRU</name>
<proteinExistence type="predicted"/>
<organism evidence="2 3">
    <name type="scientific">Oryza rufipogon</name>
    <name type="common">Brownbeard rice</name>
    <name type="synonym">Asian wild rice</name>
    <dbReference type="NCBI Taxonomy" id="4529"/>
    <lineage>
        <taxon>Eukaryota</taxon>
        <taxon>Viridiplantae</taxon>
        <taxon>Streptophyta</taxon>
        <taxon>Embryophyta</taxon>
        <taxon>Tracheophyta</taxon>
        <taxon>Spermatophyta</taxon>
        <taxon>Magnoliopsida</taxon>
        <taxon>Liliopsida</taxon>
        <taxon>Poales</taxon>
        <taxon>Poaceae</taxon>
        <taxon>BOP clade</taxon>
        <taxon>Oryzoideae</taxon>
        <taxon>Oryzeae</taxon>
        <taxon>Oryzinae</taxon>
        <taxon>Oryza</taxon>
    </lineage>
</organism>
<protein>
    <submittedName>
        <fullName evidence="2">Uncharacterized protein</fullName>
    </submittedName>
</protein>
<evidence type="ECO:0000313" key="3">
    <source>
        <dbReference type="Proteomes" id="UP000008022"/>
    </source>
</evidence>
<evidence type="ECO:0000256" key="1">
    <source>
        <dbReference type="SAM" id="MobiDB-lite"/>
    </source>
</evidence>
<reference evidence="3" key="1">
    <citation type="submission" date="2013-06" db="EMBL/GenBank/DDBJ databases">
        <authorList>
            <person name="Zhao Q."/>
        </authorList>
    </citation>
    <scope>NUCLEOTIDE SEQUENCE</scope>
    <source>
        <strain evidence="3">cv. W1943</strain>
    </source>
</reference>
<dbReference type="HOGENOM" id="CLU_2324420_0_0_1"/>